<dbReference type="PROSITE" id="PS51782">
    <property type="entry name" value="LYSM"/>
    <property type="match status" value="1"/>
</dbReference>
<name>A0ABY4X0K7_9GAMM</name>
<dbReference type="SMART" id="SM00257">
    <property type="entry name" value="LysM"/>
    <property type="match status" value="1"/>
</dbReference>
<dbReference type="InterPro" id="IPR036779">
    <property type="entry name" value="LysM_dom_sf"/>
</dbReference>
<dbReference type="Proteomes" id="UP001056255">
    <property type="component" value="Chromosome II"/>
</dbReference>
<dbReference type="InterPro" id="IPR018392">
    <property type="entry name" value="LysM"/>
</dbReference>
<evidence type="ECO:0000313" key="3">
    <source>
        <dbReference type="Proteomes" id="UP001056255"/>
    </source>
</evidence>
<feature type="domain" description="LysM" evidence="1">
    <location>
        <begin position="6"/>
        <end position="52"/>
    </location>
</feature>
<evidence type="ECO:0000259" key="1">
    <source>
        <dbReference type="PROSITE" id="PS51782"/>
    </source>
</evidence>
<dbReference type="SUPFAM" id="SSF54106">
    <property type="entry name" value="LysM domain"/>
    <property type="match status" value="1"/>
</dbReference>
<evidence type="ECO:0000313" key="2">
    <source>
        <dbReference type="EMBL" id="USH04772.1"/>
    </source>
</evidence>
<keyword evidence="3" id="KW-1185">Reference proteome</keyword>
<gene>
    <name evidence="2" type="ORF">K6Q96_23995</name>
</gene>
<accession>A0ABY4X0K7</accession>
<dbReference type="Gene3D" id="3.10.350.10">
    <property type="entry name" value="LysM domain"/>
    <property type="match status" value="1"/>
</dbReference>
<reference evidence="2" key="1">
    <citation type="submission" date="2021-08" db="EMBL/GenBank/DDBJ databases">
        <authorList>
            <person name="Sakaguchi M."/>
            <person name="Kikuchi T."/>
            <person name="Urbanczyk H."/>
        </authorList>
    </citation>
    <scope>NUCLEOTIDE SEQUENCE</scope>
    <source>
        <strain evidence="2">020920N</strain>
    </source>
</reference>
<organism evidence="2 3">
    <name type="scientific">Grimontia kaedaensis</name>
    <dbReference type="NCBI Taxonomy" id="2872157"/>
    <lineage>
        <taxon>Bacteria</taxon>
        <taxon>Pseudomonadati</taxon>
        <taxon>Pseudomonadota</taxon>
        <taxon>Gammaproteobacteria</taxon>
        <taxon>Vibrionales</taxon>
        <taxon>Vibrionaceae</taxon>
        <taxon>Grimontia</taxon>
    </lineage>
</organism>
<protein>
    <submittedName>
        <fullName evidence="2">LysM domain-containing protein</fullName>
    </submittedName>
</protein>
<dbReference type="RefSeq" id="WP_251880916.1">
    <property type="nucleotide sequence ID" value="NZ_CP082276.1"/>
</dbReference>
<dbReference type="EMBL" id="CP082276">
    <property type="protein sequence ID" value="USH04772.1"/>
    <property type="molecule type" value="Genomic_DNA"/>
</dbReference>
<dbReference type="Pfam" id="PF01476">
    <property type="entry name" value="LysM"/>
    <property type="match status" value="1"/>
</dbReference>
<proteinExistence type="predicted"/>
<sequence>MPGQTDTYLIQQDDCLSLIAKKFNVNVEDLANLNSDQIENVDLIFAGDTIKLPGNEAAPIPVKTGERVPLPDPPKTNACGNDLCGSSAPEFVDILYVPSHPETKNGEKRWYAVTDVAKEAITKEMSLLAEAMVADNRETSLQNLNNLGILSKFEAKPHEAFLSESEGKRLRHLEWLISTINSGAAKLYEDGGQDGFIIRVAEQEKLDYRKLLGRSVFWEQFKQFYLDYHIGARAFRYVLESTDLVKEISEKEKQAKLMERARLSVFHGVVDHLNDSIEELKEKAIKNAKTVTSKDGTKFVWDKERRYFTSEKQETVAKQIKKLVDARKWTEDEIALTPHEEALSQLKRFWLTHVPNSNAHLAKKRRTRVPSKATYAYGVTKALRKLNSHGYVIKEQCLSFDELEGSLPIHQGPKALSGSDSAFGKWRENDNLVFGIKAATLDEKGLIEEAKLRQEILRELGLYGKKEEITQAGIQLASDNVAWAYYPTIALLRVIDVTLKKHMSALSSILNGNETVPGIFNELLTIKKIAIYRLNKLKKEAEKRAIAGDIRNIVLFDDMPKSLHLIWEEQQYAPTEMKRGIFKNDAGAADLQAVECSLLSDGEVKWIRGPSWLIPKSSANKSHLGHVKDITESITLADPMVSKDSPGTTLKDALKDLGKGLITAPEAKNDFVLKPLNLSEQVKDFDKAFWEDNYHWQDGIGPKGKSSSYIANAQAQFLRLTVSRSGDLNLPGSEVNGLSTNMSLTGSASAKVKLTLLSGEISFATYLPKKEGFHLEIAYIAQPDKAKKPERKKYNAGHFRLKLSTKIYGVAGASCMLSGNLAFGPSETQPGQIGVKGKAFKAPDYNAYVKGGHNVRTRDVNSPKIPQSISAQAGASIDVFAGVEAGGISSTEVSWLPPLVEVSGSQHNSDFIELGSISGQIAVNYGIGFSGELRIGFHNGQFFLITAARLVCGPGVSGKVAIKVNPVNADRVVDCLLAILKESGFKYVEVLGDIDVDGNNKDFEELNRVLTVAMALGLTFAEVLLLPTKTYNDYLQSVLEEDYAPMIAKHIVERPSSKVETWVKNLPPETLSRLFLSLSNKKYDTWRASPNTEYVPDFLEKDVDVLYDEVLKAQAIVKIMEWISPKDDKDKDSRCSQFEKSLILMQGNLETAQNRMERCRRFAEGWGTLANFISTLDTNGANNLNFRVTETRNLFNKLSPVLCSRMTLYVNNKTYIATVKDAVLYREFSSENYSELSEKIKNTPGWKEKKWKIL</sequence>